<feature type="domain" description="VOC" evidence="2">
    <location>
        <begin position="195"/>
        <end position="342"/>
    </location>
</feature>
<reference evidence="3 4" key="1">
    <citation type="submission" date="2016-03" db="EMBL/GenBank/DDBJ databases">
        <authorList>
            <person name="Ploux O."/>
        </authorList>
    </citation>
    <scope>NUCLEOTIDE SEQUENCE [LARGE SCALE GENOMIC DNA]</scope>
    <source>
        <strain evidence="3 4">UAMH 11012</strain>
    </source>
</reference>
<protein>
    <recommendedName>
        <fullName evidence="2">VOC domain-containing protein</fullName>
    </recommendedName>
</protein>
<organism evidence="3 4">
    <name type="scientific">Phialocephala subalpina</name>
    <dbReference type="NCBI Taxonomy" id="576137"/>
    <lineage>
        <taxon>Eukaryota</taxon>
        <taxon>Fungi</taxon>
        <taxon>Dikarya</taxon>
        <taxon>Ascomycota</taxon>
        <taxon>Pezizomycotina</taxon>
        <taxon>Leotiomycetes</taxon>
        <taxon>Helotiales</taxon>
        <taxon>Mollisiaceae</taxon>
        <taxon>Phialocephala</taxon>
        <taxon>Phialocephala fortinii species complex</taxon>
    </lineage>
</organism>
<dbReference type="AlphaFoldDB" id="A0A1L7XCM2"/>
<dbReference type="InterPro" id="IPR037523">
    <property type="entry name" value="VOC_core"/>
</dbReference>
<dbReference type="InterPro" id="IPR004360">
    <property type="entry name" value="Glyas_Fos-R_dOase_dom"/>
</dbReference>
<dbReference type="InterPro" id="IPR050383">
    <property type="entry name" value="GlyoxalaseI/FosfomycinResist"/>
</dbReference>
<evidence type="ECO:0000313" key="4">
    <source>
        <dbReference type="Proteomes" id="UP000184330"/>
    </source>
</evidence>
<dbReference type="PROSITE" id="PS51819">
    <property type="entry name" value="VOC"/>
    <property type="match status" value="2"/>
</dbReference>
<dbReference type="Gene3D" id="3.10.180.10">
    <property type="entry name" value="2,3-Dihydroxybiphenyl 1,2-Dioxygenase, domain 1"/>
    <property type="match status" value="2"/>
</dbReference>
<dbReference type="InterPro" id="IPR029068">
    <property type="entry name" value="Glyas_Bleomycin-R_OHBP_Dase"/>
</dbReference>
<dbReference type="CDD" id="cd06587">
    <property type="entry name" value="VOC"/>
    <property type="match status" value="1"/>
</dbReference>
<dbReference type="EMBL" id="FJOG01000021">
    <property type="protein sequence ID" value="CZR62763.1"/>
    <property type="molecule type" value="Genomic_DNA"/>
</dbReference>
<dbReference type="Proteomes" id="UP000184330">
    <property type="component" value="Unassembled WGS sequence"/>
</dbReference>
<name>A0A1L7XCM2_9HELO</name>
<dbReference type="OrthoDB" id="16820at2759"/>
<proteinExistence type="predicted"/>
<feature type="signal peptide" evidence="1">
    <location>
        <begin position="1"/>
        <end position="19"/>
    </location>
</feature>
<accession>A0A1L7XCM2</accession>
<feature type="chain" id="PRO_5011978804" description="VOC domain-containing protein" evidence="1">
    <location>
        <begin position="20"/>
        <end position="345"/>
    </location>
</feature>
<dbReference type="PANTHER" id="PTHR21366">
    <property type="entry name" value="GLYOXALASE FAMILY PROTEIN"/>
    <property type="match status" value="1"/>
</dbReference>
<feature type="domain" description="VOC" evidence="2">
    <location>
        <begin position="27"/>
        <end position="171"/>
    </location>
</feature>
<evidence type="ECO:0000259" key="2">
    <source>
        <dbReference type="PROSITE" id="PS51819"/>
    </source>
</evidence>
<keyword evidence="1" id="KW-0732">Signal</keyword>
<dbReference type="Pfam" id="PF00903">
    <property type="entry name" value="Glyoxalase"/>
    <property type="match status" value="1"/>
</dbReference>
<evidence type="ECO:0000313" key="3">
    <source>
        <dbReference type="EMBL" id="CZR62763.1"/>
    </source>
</evidence>
<keyword evidence="4" id="KW-1185">Reference proteome</keyword>
<sequence length="345" mass="37230">MWATFSLIFAITSFGLATALVSNATSDVTSVGHAVQDLNTTVSFYHNVLGLQVLTQDSQPVTNEAYSLLTNTSATALYRTAKIQIPNQEWPLVLTQYYNVSTTTVKQREQDPAAPGLTLTVKNATAINAVLREISAPTVNGQPVPNATAEGTTSTVWVYDPDGYMIELVQRSGASDYFTVPPPTITDGPGMEYIIRGQLDLTMRNISQALTFYAGILSLNITSGFEPLIGPGQYEQVGAIGSVFNISSTVYWAAATGNCDPTTRCEYYEYDDPTRVTIAYPAAYPGIGMTTYAVKNLDTVLRQIRGVGLTIVTRGGSPVVVDGARSIVVRDPSGYLVRLDENYCV</sequence>
<dbReference type="SUPFAM" id="SSF54593">
    <property type="entry name" value="Glyoxalase/Bleomycin resistance protein/Dihydroxybiphenyl dioxygenase"/>
    <property type="match status" value="2"/>
</dbReference>
<gene>
    <name evidence="3" type="ORF">PAC_12660</name>
</gene>
<evidence type="ECO:0000256" key="1">
    <source>
        <dbReference type="SAM" id="SignalP"/>
    </source>
</evidence>